<sequence>MADWDTTSSGTTGKRKAEEAEGSDKKRHELIQSGGIKHDDVPPVSYKLLLEETLPKLPTLPDAKATTQKAGELKLPHFVFQNVYADQIMRIIEALPDHQVQIASADSSGPTSITSTASGIAAMQNWIFNTCNAILSQWPNDEFIRRWQIRKNPDKDSDHPSGQPDSYLEMTFDKDGRPNPEPVRLIALVEEQWETFSAQQSPEVIETDKLDLWEAFSKKRLSEKGRRAFLQALNPLFNDEQLQCVFLYTPAALWVIESGDRPHKRLAIVSEPFPASSQNPTMKQAVFAIIFRELMSARTRMEGAENWLEPFVRKPPEELPWSDNDEAQGADGSASGFVTLAAVEGDTDGDQLLRELEDTDSPRCGNSVVRLGRLRGTKVAAKIVRGDAEDWIKEEIENEGRAFKALKTLQGSVIPEVIFFGKVNEGKDWLLVTKFVEGVMLDKVQISEEIAANARSASQAILDQGCIHGDVMPRNIFVTETGECVFIDLGRTKRVKDGSKMKDQSMRYLNVLLKRGSEAQDRKQILDF</sequence>
<feature type="region of interest" description="Disordered" evidence="1">
    <location>
        <begin position="151"/>
        <end position="178"/>
    </location>
</feature>
<proteinExistence type="predicted"/>
<name>A0A1Y1I319_KLENI</name>
<keyword evidence="4" id="KW-1185">Reference proteome</keyword>
<dbReference type="InterPro" id="IPR004147">
    <property type="entry name" value="ABC1_dom"/>
</dbReference>
<dbReference type="PANTHER" id="PTHR37171">
    <property type="entry name" value="SERINE/THREONINE-PROTEIN KINASE YRZF-RELATED"/>
    <property type="match status" value="1"/>
</dbReference>
<feature type="compositionally biased region" description="Basic and acidic residues" evidence="1">
    <location>
        <begin position="15"/>
        <end position="38"/>
    </location>
</feature>
<dbReference type="Proteomes" id="UP000054558">
    <property type="component" value="Unassembled WGS sequence"/>
</dbReference>
<gene>
    <name evidence="3" type="ORF">KFL_001530210</name>
</gene>
<keyword evidence="3" id="KW-0808">Transferase</keyword>
<dbReference type="Gene3D" id="1.10.510.10">
    <property type="entry name" value="Transferase(Phosphotransferase) domain 1"/>
    <property type="match status" value="1"/>
</dbReference>
<dbReference type="AlphaFoldDB" id="A0A1Y1I319"/>
<dbReference type="OrthoDB" id="3182995at2759"/>
<dbReference type="EMBL" id="DF237102">
    <property type="protein sequence ID" value="GAQ83581.1"/>
    <property type="molecule type" value="Genomic_DNA"/>
</dbReference>
<protein>
    <submittedName>
        <fullName evidence="3">Protein kinase-like domain containing protein</fullName>
    </submittedName>
</protein>
<dbReference type="PANTHER" id="PTHR37171:SF1">
    <property type="entry name" value="SERINE_THREONINE-PROTEIN KINASE YRZF-RELATED"/>
    <property type="match status" value="1"/>
</dbReference>
<dbReference type="SUPFAM" id="SSF56112">
    <property type="entry name" value="Protein kinase-like (PK-like)"/>
    <property type="match status" value="1"/>
</dbReference>
<dbReference type="InterPro" id="IPR011009">
    <property type="entry name" value="Kinase-like_dom_sf"/>
</dbReference>
<evidence type="ECO:0000256" key="1">
    <source>
        <dbReference type="SAM" id="MobiDB-lite"/>
    </source>
</evidence>
<accession>A0A1Y1I319</accession>
<organism evidence="3 4">
    <name type="scientific">Klebsormidium nitens</name>
    <name type="common">Green alga</name>
    <name type="synonym">Ulothrix nitens</name>
    <dbReference type="NCBI Taxonomy" id="105231"/>
    <lineage>
        <taxon>Eukaryota</taxon>
        <taxon>Viridiplantae</taxon>
        <taxon>Streptophyta</taxon>
        <taxon>Klebsormidiophyceae</taxon>
        <taxon>Klebsormidiales</taxon>
        <taxon>Klebsormidiaceae</taxon>
        <taxon>Klebsormidium</taxon>
    </lineage>
</organism>
<feature type="domain" description="ABC1 atypical kinase-like" evidence="2">
    <location>
        <begin position="397"/>
        <end position="500"/>
    </location>
</feature>
<dbReference type="InterPro" id="IPR052396">
    <property type="entry name" value="Meiotic_Drive_Suppr_Kinase"/>
</dbReference>
<dbReference type="Pfam" id="PF03109">
    <property type="entry name" value="ABC1"/>
    <property type="match status" value="1"/>
</dbReference>
<evidence type="ECO:0000259" key="2">
    <source>
        <dbReference type="Pfam" id="PF03109"/>
    </source>
</evidence>
<keyword evidence="3" id="KW-0418">Kinase</keyword>
<evidence type="ECO:0000313" key="4">
    <source>
        <dbReference type="Proteomes" id="UP000054558"/>
    </source>
</evidence>
<reference evidence="3 4" key="1">
    <citation type="journal article" date="2014" name="Nat. Commun.">
        <title>Klebsormidium flaccidum genome reveals primary factors for plant terrestrial adaptation.</title>
        <authorList>
            <person name="Hori K."/>
            <person name="Maruyama F."/>
            <person name="Fujisawa T."/>
            <person name="Togashi T."/>
            <person name="Yamamoto N."/>
            <person name="Seo M."/>
            <person name="Sato S."/>
            <person name="Yamada T."/>
            <person name="Mori H."/>
            <person name="Tajima N."/>
            <person name="Moriyama T."/>
            <person name="Ikeuchi M."/>
            <person name="Watanabe M."/>
            <person name="Wada H."/>
            <person name="Kobayashi K."/>
            <person name="Saito M."/>
            <person name="Masuda T."/>
            <person name="Sasaki-Sekimoto Y."/>
            <person name="Mashiguchi K."/>
            <person name="Awai K."/>
            <person name="Shimojima M."/>
            <person name="Masuda S."/>
            <person name="Iwai M."/>
            <person name="Nobusawa T."/>
            <person name="Narise T."/>
            <person name="Kondo S."/>
            <person name="Saito H."/>
            <person name="Sato R."/>
            <person name="Murakawa M."/>
            <person name="Ihara Y."/>
            <person name="Oshima-Yamada Y."/>
            <person name="Ohtaka K."/>
            <person name="Satoh M."/>
            <person name="Sonobe K."/>
            <person name="Ishii M."/>
            <person name="Ohtani R."/>
            <person name="Kanamori-Sato M."/>
            <person name="Honoki R."/>
            <person name="Miyazaki D."/>
            <person name="Mochizuki H."/>
            <person name="Umetsu J."/>
            <person name="Higashi K."/>
            <person name="Shibata D."/>
            <person name="Kamiya Y."/>
            <person name="Sato N."/>
            <person name="Nakamura Y."/>
            <person name="Tabata S."/>
            <person name="Ida S."/>
            <person name="Kurokawa K."/>
            <person name="Ohta H."/>
        </authorList>
    </citation>
    <scope>NUCLEOTIDE SEQUENCE [LARGE SCALE GENOMIC DNA]</scope>
    <source>
        <strain evidence="3 4">NIES-2285</strain>
    </source>
</reference>
<dbReference type="GO" id="GO:0016301">
    <property type="term" value="F:kinase activity"/>
    <property type="evidence" value="ECO:0007669"/>
    <property type="project" value="UniProtKB-KW"/>
</dbReference>
<evidence type="ECO:0000313" key="3">
    <source>
        <dbReference type="EMBL" id="GAQ83581.1"/>
    </source>
</evidence>
<feature type="compositionally biased region" description="Polar residues" evidence="1">
    <location>
        <begin position="1"/>
        <end position="12"/>
    </location>
</feature>
<feature type="region of interest" description="Disordered" evidence="1">
    <location>
        <begin position="1"/>
        <end position="38"/>
    </location>
</feature>